<comment type="caution">
    <text evidence="1">The sequence shown here is derived from an EMBL/GenBank/DDBJ whole genome shotgun (WGS) entry which is preliminary data.</text>
</comment>
<dbReference type="GO" id="GO:0009007">
    <property type="term" value="F:site-specific DNA-methyltransferase (adenine-specific) activity"/>
    <property type="evidence" value="ECO:0007669"/>
    <property type="project" value="InterPro"/>
</dbReference>
<dbReference type="GO" id="GO:0032259">
    <property type="term" value="P:methylation"/>
    <property type="evidence" value="ECO:0007669"/>
    <property type="project" value="UniProtKB-KW"/>
</dbReference>
<accession>A0A4Q7IIB1</accession>
<reference evidence="1 2" key="1">
    <citation type="submission" date="2018-01" db="EMBL/GenBank/DDBJ databases">
        <title>Co-occurrence of chitin degradation, pigmentation and bioactivity in marine Pseudoalteromonas.</title>
        <authorList>
            <person name="Paulsen S."/>
            <person name="Gram L."/>
            <person name="Machado H."/>
        </authorList>
    </citation>
    <scope>NUCLEOTIDE SEQUENCE [LARGE SCALE GENOMIC DNA]</scope>
    <source>
        <strain evidence="1 2">S3898</strain>
    </source>
</reference>
<dbReference type="InterPro" id="IPR008593">
    <property type="entry name" value="Dam_MeTrfase"/>
</dbReference>
<keyword evidence="1" id="KW-0808">Transferase</keyword>
<gene>
    <name evidence="1" type="ORF">C1E23_20685</name>
</gene>
<keyword evidence="1" id="KW-0489">Methyltransferase</keyword>
<dbReference type="Pfam" id="PF05869">
    <property type="entry name" value="Dam"/>
    <property type="match status" value="1"/>
</dbReference>
<sequence length="200" mass="22241">MSGIHSLPIITVMSMTGLFHIQQHNNKDNLMTTIKNIAKPNSWIEPKELTDALGAFDTAPFSLVNRPWDIATTHYSLDDQPLMMDWSTFGRTWLYPPQGNPAKPYLEEMVAHGNGIVLLPSRTETQVFTDYVWQGADGVLFIKSRLTFHHADGTKASGQSGWGSALVAYGDDNVATLRDCDIQGCFIDLRISNHQLIHAA</sequence>
<organism evidence="1 2">
    <name type="scientific">Pseudoalteromonas phenolica</name>
    <dbReference type="NCBI Taxonomy" id="161398"/>
    <lineage>
        <taxon>Bacteria</taxon>
        <taxon>Pseudomonadati</taxon>
        <taxon>Pseudomonadota</taxon>
        <taxon>Gammaproteobacteria</taxon>
        <taxon>Alteromonadales</taxon>
        <taxon>Pseudoalteromonadaceae</taxon>
        <taxon>Pseudoalteromonas</taxon>
    </lineage>
</organism>
<evidence type="ECO:0000313" key="1">
    <source>
        <dbReference type="EMBL" id="RZQ51222.1"/>
    </source>
</evidence>
<protein>
    <submittedName>
        <fullName evidence="1">Adenine methyltransferase</fullName>
    </submittedName>
</protein>
<proteinExistence type="predicted"/>
<dbReference type="GO" id="GO:0003677">
    <property type="term" value="F:DNA binding"/>
    <property type="evidence" value="ECO:0007669"/>
    <property type="project" value="InterPro"/>
</dbReference>
<name>A0A4Q7IIB1_9GAMM</name>
<evidence type="ECO:0000313" key="2">
    <source>
        <dbReference type="Proteomes" id="UP000291338"/>
    </source>
</evidence>
<dbReference type="AlphaFoldDB" id="A0A4Q7IIB1"/>
<dbReference type="Proteomes" id="UP000291338">
    <property type="component" value="Unassembled WGS sequence"/>
</dbReference>
<dbReference type="GO" id="GO:0009307">
    <property type="term" value="P:DNA restriction-modification system"/>
    <property type="evidence" value="ECO:0007669"/>
    <property type="project" value="InterPro"/>
</dbReference>
<dbReference type="EMBL" id="PPSX01000128">
    <property type="protein sequence ID" value="RZQ51222.1"/>
    <property type="molecule type" value="Genomic_DNA"/>
</dbReference>